<dbReference type="PATRIC" id="fig|1566026.4.peg.3324"/>
<gene>
    <name evidence="1" type="ORF">OB69_07465</name>
</gene>
<dbReference type="EMBL" id="JSVA01000008">
    <property type="protein sequence ID" value="KOF03154.1"/>
    <property type="molecule type" value="Genomic_DNA"/>
</dbReference>
<organism evidence="1 2">
    <name type="scientific">Roseivirga seohaensis subsp. aquiponti</name>
    <dbReference type="NCBI Taxonomy" id="1566026"/>
    <lineage>
        <taxon>Bacteria</taxon>
        <taxon>Pseudomonadati</taxon>
        <taxon>Bacteroidota</taxon>
        <taxon>Cytophagia</taxon>
        <taxon>Cytophagales</taxon>
        <taxon>Roseivirgaceae</taxon>
        <taxon>Roseivirga</taxon>
    </lineage>
</organism>
<accession>A0A0L8ALC3</accession>
<name>A0A0L8ALC3_9BACT</name>
<comment type="caution">
    <text evidence="1">The sequence shown here is derived from an EMBL/GenBank/DDBJ whole genome shotgun (WGS) entry which is preliminary data.</text>
</comment>
<dbReference type="OrthoDB" id="1123018at2"/>
<dbReference type="AlphaFoldDB" id="A0A0L8ALC3"/>
<dbReference type="NCBIfam" id="NF033487">
    <property type="entry name" value="Lacal_2735_fam"/>
    <property type="match status" value="1"/>
</dbReference>
<protein>
    <submittedName>
        <fullName evidence="1">GTP cyclohydrolase I</fullName>
    </submittedName>
</protein>
<dbReference type="GO" id="GO:0016787">
    <property type="term" value="F:hydrolase activity"/>
    <property type="evidence" value="ECO:0007669"/>
    <property type="project" value="UniProtKB-KW"/>
</dbReference>
<evidence type="ECO:0000313" key="1">
    <source>
        <dbReference type="EMBL" id="KOF03154.1"/>
    </source>
</evidence>
<dbReference type="Proteomes" id="UP000036908">
    <property type="component" value="Unassembled WGS sequence"/>
</dbReference>
<dbReference type="Pfam" id="PF20027">
    <property type="entry name" value="DUF6435"/>
    <property type="match status" value="1"/>
</dbReference>
<evidence type="ECO:0000313" key="2">
    <source>
        <dbReference type="Proteomes" id="UP000036908"/>
    </source>
</evidence>
<keyword evidence="1" id="KW-0378">Hydrolase</keyword>
<dbReference type="InterPro" id="IPR045493">
    <property type="entry name" value="DUF6435"/>
</dbReference>
<proteinExistence type="predicted"/>
<reference evidence="2" key="1">
    <citation type="submission" date="2014-11" db="EMBL/GenBank/DDBJ databases">
        <title>Genome sequencing of Roseivirga sp. D-25.</title>
        <authorList>
            <person name="Selvaratnam C."/>
            <person name="Thevarajoo S."/>
            <person name="Goh K.M."/>
            <person name="Eee R."/>
            <person name="Chan K.-G."/>
            <person name="Chong C.S."/>
        </authorList>
    </citation>
    <scope>NUCLEOTIDE SEQUENCE [LARGE SCALE GENOMIC DNA]</scope>
    <source>
        <strain evidence="2">D-25</strain>
    </source>
</reference>
<keyword evidence="2" id="KW-1185">Reference proteome</keyword>
<sequence length="54" mass="6327">MMGLFSRKTEKEKLQAKYKKLIDEAYKLSHTNRRASDLKTAEADELLKQIETLN</sequence>